<keyword evidence="4" id="KW-1185">Reference proteome</keyword>
<reference evidence="3 4" key="1">
    <citation type="journal article" date="2015" name="Genome Announc.">
        <title>Complete genome sequence of Martelella endophytica YC6887, which has antifungal activity associated with a halophyte.</title>
        <authorList>
            <person name="Khan A."/>
            <person name="Khan H."/>
            <person name="Chung E.J."/>
            <person name="Hossain M.T."/>
            <person name="Chung Y.R."/>
        </authorList>
    </citation>
    <scope>NUCLEOTIDE SEQUENCE [LARGE SCALE GENOMIC DNA]</scope>
    <source>
        <strain evidence="3">YC6887</strain>
    </source>
</reference>
<evidence type="ECO:0000256" key="1">
    <source>
        <dbReference type="ARBA" id="ARBA00006479"/>
    </source>
</evidence>
<dbReference type="KEGG" id="mey:TM49_10805"/>
<dbReference type="OrthoDB" id="49685at2"/>
<dbReference type="InterPro" id="IPR043129">
    <property type="entry name" value="ATPase_NBD"/>
</dbReference>
<dbReference type="HOGENOM" id="CLU_036604_13_0_5"/>
<dbReference type="SUPFAM" id="SSF53067">
    <property type="entry name" value="Actin-like ATPase domain"/>
    <property type="match status" value="1"/>
</dbReference>
<dbReference type="Pfam" id="PF12802">
    <property type="entry name" value="MarR_2"/>
    <property type="match status" value="1"/>
</dbReference>
<dbReference type="PANTHER" id="PTHR18964:SF149">
    <property type="entry name" value="BIFUNCTIONAL UDP-N-ACETYLGLUCOSAMINE 2-EPIMERASE_N-ACETYLMANNOSAMINE KINASE"/>
    <property type="match status" value="1"/>
</dbReference>
<gene>
    <name evidence="3" type="ORF">TM49_10805</name>
</gene>
<dbReference type="RefSeq" id="WP_045681195.1">
    <property type="nucleotide sequence ID" value="NZ_CP010803.1"/>
</dbReference>
<feature type="domain" description="HTH marR-type" evidence="2">
    <location>
        <begin position="14"/>
        <end position="58"/>
    </location>
</feature>
<dbReference type="SUPFAM" id="SSF46785">
    <property type="entry name" value="Winged helix' DNA-binding domain"/>
    <property type="match status" value="1"/>
</dbReference>
<comment type="similarity">
    <text evidence="1">Belongs to the ROK (NagC/XylR) family.</text>
</comment>
<dbReference type="InterPro" id="IPR036388">
    <property type="entry name" value="WH-like_DNA-bd_sf"/>
</dbReference>
<dbReference type="InterPro" id="IPR000600">
    <property type="entry name" value="ROK"/>
</dbReference>
<dbReference type="AlphaFoldDB" id="A0A0D5LRS3"/>
<evidence type="ECO:0000313" key="4">
    <source>
        <dbReference type="Proteomes" id="UP000032611"/>
    </source>
</evidence>
<proteinExistence type="inferred from homology"/>
<accession>A0A0D5LRS3</accession>
<evidence type="ECO:0000259" key="2">
    <source>
        <dbReference type="Pfam" id="PF12802"/>
    </source>
</evidence>
<dbReference type="EMBL" id="CP010803">
    <property type="protein sequence ID" value="AJY46053.1"/>
    <property type="molecule type" value="Genomic_DNA"/>
</dbReference>
<dbReference type="Pfam" id="PF00480">
    <property type="entry name" value="ROK"/>
    <property type="match status" value="1"/>
</dbReference>
<dbReference type="InterPro" id="IPR000835">
    <property type="entry name" value="HTH_MarR-typ"/>
</dbReference>
<sequence length="401" mass="43268">MKLTGANGGQAAQRNRAMILAAIHRDGPVSRSELAEKSRLTKQAVTRIVERLIDDGLIMEARRRHGLRGQPAIELEINPDGLSSIGVHIDRSHLTILAVNGTGQVLAREHHEEPFMMPDMAMKYLKETFRDFLRRGAINKERLAGIGIAIPDWLGEIGVIGIPEAYGAWTRFDMRAAIADFADDPVYIDNDANAAALGEVEYGLGTEMRTFFYILVNACLGGALVIDGRLHKGASGLGGEIGWVPLALEDGSAETRPIGDMFSLIILQDILAREGIAIEKPADLLMLDERGKQIVSAWLARFAVKLAEAIINVGMIVDPDGVVIGGRLPARLIDELLLYVHDEITKRGVTAPSLHRAAGSADAVARGAAAMPLAHAMSLPSAESAQRVRMPLTNALRRAPA</sequence>
<dbReference type="PANTHER" id="PTHR18964">
    <property type="entry name" value="ROK (REPRESSOR, ORF, KINASE) FAMILY"/>
    <property type="match status" value="1"/>
</dbReference>
<dbReference type="Gene3D" id="1.10.10.10">
    <property type="entry name" value="Winged helix-like DNA-binding domain superfamily/Winged helix DNA-binding domain"/>
    <property type="match status" value="1"/>
</dbReference>
<dbReference type="GO" id="GO:0003700">
    <property type="term" value="F:DNA-binding transcription factor activity"/>
    <property type="evidence" value="ECO:0007669"/>
    <property type="project" value="InterPro"/>
</dbReference>
<dbReference type="CDD" id="cd00090">
    <property type="entry name" value="HTH_ARSR"/>
    <property type="match status" value="1"/>
</dbReference>
<protein>
    <submittedName>
        <fullName evidence="3">ROK family transcriptional regulator</fullName>
    </submittedName>
</protein>
<dbReference type="PATRIC" id="fig|1486262.3.peg.2239"/>
<dbReference type="Gene3D" id="3.30.420.40">
    <property type="match status" value="2"/>
</dbReference>
<dbReference type="Proteomes" id="UP000032611">
    <property type="component" value="Chromosome"/>
</dbReference>
<dbReference type="InterPro" id="IPR036390">
    <property type="entry name" value="WH_DNA-bd_sf"/>
</dbReference>
<organism evidence="3 4">
    <name type="scientific">Martelella endophytica</name>
    <dbReference type="NCBI Taxonomy" id="1486262"/>
    <lineage>
        <taxon>Bacteria</taxon>
        <taxon>Pseudomonadati</taxon>
        <taxon>Pseudomonadota</taxon>
        <taxon>Alphaproteobacteria</taxon>
        <taxon>Hyphomicrobiales</taxon>
        <taxon>Aurantimonadaceae</taxon>
        <taxon>Martelella</taxon>
    </lineage>
</organism>
<dbReference type="InterPro" id="IPR011991">
    <property type="entry name" value="ArsR-like_HTH"/>
</dbReference>
<name>A0A0D5LRS3_MAREN</name>
<dbReference type="CDD" id="cd23763">
    <property type="entry name" value="ASKHA_ATPase_ROK"/>
    <property type="match status" value="1"/>
</dbReference>
<dbReference type="STRING" id="1486262.TM49_10805"/>
<evidence type="ECO:0000313" key="3">
    <source>
        <dbReference type="EMBL" id="AJY46053.1"/>
    </source>
</evidence>